<gene>
    <name evidence="8" type="ORF">G5B36_15200</name>
    <name evidence="7" type="ORF">L0N08_00355</name>
</gene>
<feature type="transmembrane region" description="Helical" evidence="6">
    <location>
        <begin position="66"/>
        <end position="89"/>
    </location>
</feature>
<feature type="transmembrane region" description="Helical" evidence="6">
    <location>
        <begin position="265"/>
        <end position="291"/>
    </location>
</feature>
<dbReference type="EMBL" id="JAKNGE010000001">
    <property type="protein sequence ID" value="MCG4743858.1"/>
    <property type="molecule type" value="Genomic_DNA"/>
</dbReference>
<dbReference type="PANTHER" id="PTHR21716:SF68">
    <property type="entry name" value="TRANSPORT PROTEIN YTVI-RELATED"/>
    <property type="match status" value="1"/>
</dbReference>
<evidence type="ECO:0000256" key="5">
    <source>
        <dbReference type="ARBA" id="ARBA00023136"/>
    </source>
</evidence>
<evidence type="ECO:0000313" key="9">
    <source>
        <dbReference type="Proteomes" id="UP000669239"/>
    </source>
</evidence>
<feature type="transmembrane region" description="Helical" evidence="6">
    <location>
        <begin position="158"/>
        <end position="183"/>
    </location>
</feature>
<name>A0AAX1SSW4_9FIRM</name>
<dbReference type="GO" id="GO:0055085">
    <property type="term" value="P:transmembrane transport"/>
    <property type="evidence" value="ECO:0007669"/>
    <property type="project" value="TreeGrafter"/>
</dbReference>
<organism evidence="7 10">
    <name type="scientific">Enterocloster aldenensis</name>
    <dbReference type="NCBI Taxonomy" id="358742"/>
    <lineage>
        <taxon>Bacteria</taxon>
        <taxon>Bacillati</taxon>
        <taxon>Bacillota</taxon>
        <taxon>Clostridia</taxon>
        <taxon>Lachnospirales</taxon>
        <taxon>Lachnospiraceae</taxon>
        <taxon>Enterocloster</taxon>
    </lineage>
</organism>
<dbReference type="Proteomes" id="UP001299608">
    <property type="component" value="Unassembled WGS sequence"/>
</dbReference>
<feature type="transmembrane region" description="Helical" evidence="6">
    <location>
        <begin position="33"/>
        <end position="54"/>
    </location>
</feature>
<dbReference type="EMBL" id="JAAITT010000021">
    <property type="protein sequence ID" value="NSJ50036.1"/>
    <property type="molecule type" value="Genomic_DNA"/>
</dbReference>
<feature type="transmembrane region" description="Helical" evidence="6">
    <location>
        <begin position="312"/>
        <end position="335"/>
    </location>
</feature>
<evidence type="ECO:0000313" key="8">
    <source>
        <dbReference type="EMBL" id="NSJ50036.1"/>
    </source>
</evidence>
<proteinExistence type="inferred from homology"/>
<reference evidence="7" key="3">
    <citation type="submission" date="2022-01" db="EMBL/GenBank/DDBJ databases">
        <title>Collection of gut derived symbiotic bacterial strains cultured from healthy donors.</title>
        <authorList>
            <person name="Lin H."/>
            <person name="Kohout C."/>
            <person name="Waligurski E."/>
            <person name="Pamer E.G."/>
        </authorList>
    </citation>
    <scope>NUCLEOTIDE SEQUENCE</scope>
    <source>
        <strain evidence="7">DFI.6.55</strain>
    </source>
</reference>
<reference evidence="8" key="2">
    <citation type="submission" date="2020-02" db="EMBL/GenBank/DDBJ databases">
        <authorList>
            <person name="Littmann E."/>
            <person name="Sorbara M."/>
        </authorList>
    </citation>
    <scope>NUCLEOTIDE SEQUENCE</scope>
    <source>
        <strain evidence="8">MSK.1.17</strain>
    </source>
</reference>
<dbReference type="Pfam" id="PF01594">
    <property type="entry name" value="AI-2E_transport"/>
    <property type="match status" value="1"/>
</dbReference>
<evidence type="ECO:0000256" key="6">
    <source>
        <dbReference type="SAM" id="Phobius"/>
    </source>
</evidence>
<dbReference type="PANTHER" id="PTHR21716">
    <property type="entry name" value="TRANSMEMBRANE PROTEIN"/>
    <property type="match status" value="1"/>
</dbReference>
<evidence type="ECO:0000313" key="10">
    <source>
        <dbReference type="Proteomes" id="UP001299608"/>
    </source>
</evidence>
<evidence type="ECO:0000313" key="7">
    <source>
        <dbReference type="EMBL" id="MCG4743858.1"/>
    </source>
</evidence>
<dbReference type="RefSeq" id="WP_117556894.1">
    <property type="nucleotide sequence ID" value="NZ_BAABZL010000001.1"/>
</dbReference>
<comment type="caution">
    <text evidence="7">The sequence shown here is derived from an EMBL/GenBank/DDBJ whole genome shotgun (WGS) entry which is preliminary data.</text>
</comment>
<evidence type="ECO:0000256" key="2">
    <source>
        <dbReference type="ARBA" id="ARBA00009773"/>
    </source>
</evidence>
<dbReference type="AlphaFoldDB" id="A0AAX1SSW4"/>
<dbReference type="InterPro" id="IPR002549">
    <property type="entry name" value="AI-2E-like"/>
</dbReference>
<comment type="similarity">
    <text evidence="2">Belongs to the autoinducer-2 exporter (AI-2E) (TC 2.A.86) family.</text>
</comment>
<feature type="transmembrane region" description="Helical" evidence="6">
    <location>
        <begin position="9"/>
        <end position="27"/>
    </location>
</feature>
<reference evidence="8 9" key="1">
    <citation type="journal article" date="2020" name="Cell Host Microbe">
        <title>Functional and Genomic Variation between Human-Derived Isolates of Lachnospiraceae Reveals Inter- and Intra-Species Diversity.</title>
        <authorList>
            <person name="Sorbara M.T."/>
            <person name="Littmann E.R."/>
            <person name="Fontana E."/>
            <person name="Moody T.U."/>
            <person name="Kohout C.E."/>
            <person name="Gjonbalaj M."/>
            <person name="Eaton V."/>
            <person name="Seok R."/>
            <person name="Leiner I.M."/>
            <person name="Pamer E.G."/>
        </authorList>
    </citation>
    <scope>NUCLEOTIDE SEQUENCE [LARGE SCALE GENOMIC DNA]</scope>
    <source>
        <strain evidence="8 9">MSK.1.17</strain>
    </source>
</reference>
<evidence type="ECO:0000256" key="3">
    <source>
        <dbReference type="ARBA" id="ARBA00022692"/>
    </source>
</evidence>
<dbReference type="Proteomes" id="UP000669239">
    <property type="component" value="Unassembled WGS sequence"/>
</dbReference>
<dbReference type="GeneID" id="97204094"/>
<keyword evidence="5 6" id="KW-0472">Membrane</keyword>
<dbReference type="GO" id="GO:0016020">
    <property type="term" value="C:membrane"/>
    <property type="evidence" value="ECO:0007669"/>
    <property type="project" value="UniProtKB-SubCell"/>
</dbReference>
<comment type="subcellular location">
    <subcellularLocation>
        <location evidence="1">Membrane</location>
        <topology evidence="1">Multi-pass membrane protein</topology>
    </subcellularLocation>
</comment>
<feature type="transmembrane region" description="Helical" evidence="6">
    <location>
        <begin position="220"/>
        <end position="253"/>
    </location>
</feature>
<keyword evidence="9" id="KW-1185">Reference proteome</keyword>
<protein>
    <submittedName>
        <fullName evidence="7">AI-2E family transporter</fullName>
    </submittedName>
</protein>
<accession>A0AAX1SSW4</accession>
<keyword evidence="3 6" id="KW-0812">Transmembrane</keyword>
<sequence>MDLQKRRTFIISFIYFAIIGVICYILFKRLIPMLMPFIMALAIAAALDPAVSYLGSRMKGGYRCAAAAVLLLFYGCLFSLAAVSGNWLFSCIQEQGRKLPALYGEVMEPGLSRFFTLLEASFPGHSIHISSLGTSLEHAMENAAGALSSSLISYGASVLVGFPSLLVDILAAVIASFFLTGSYRQTASFLMRQIPDKQRSILTAAWASIRQVTGRLVKAYALLMALTFAELFVGFWVLGVPMGFTAACLITLVDILPVLGTGTVLLPWAFIAWTTGSGSLGIGLVCLYLLITVVRQTLEPKVVGLQMGLPPAAALLCMFVGGKVLGLAGIFLFPIGATVLFELSEDGTIQLFK</sequence>
<keyword evidence="4 6" id="KW-1133">Transmembrane helix</keyword>
<evidence type="ECO:0000256" key="1">
    <source>
        <dbReference type="ARBA" id="ARBA00004141"/>
    </source>
</evidence>
<evidence type="ECO:0000256" key="4">
    <source>
        <dbReference type="ARBA" id="ARBA00022989"/>
    </source>
</evidence>